<gene>
    <name evidence="7" type="ORF">AWE51_17100</name>
</gene>
<protein>
    <recommendedName>
        <fullName evidence="6">HTH luxR-type domain-containing protein</fullName>
    </recommendedName>
</protein>
<evidence type="ECO:0000259" key="6">
    <source>
        <dbReference type="PROSITE" id="PS50043"/>
    </source>
</evidence>
<dbReference type="Proteomes" id="UP000076715">
    <property type="component" value="Unassembled WGS sequence"/>
</dbReference>
<evidence type="ECO:0000256" key="1">
    <source>
        <dbReference type="ARBA" id="ARBA00023015"/>
    </source>
</evidence>
<keyword evidence="2" id="KW-0238">DNA-binding</keyword>
<proteinExistence type="predicted"/>
<dbReference type="PROSITE" id="PS50043">
    <property type="entry name" value="HTH_LUXR_2"/>
    <property type="match status" value="1"/>
</dbReference>
<evidence type="ECO:0000256" key="3">
    <source>
        <dbReference type="ARBA" id="ARBA00023163"/>
    </source>
</evidence>
<keyword evidence="1" id="KW-0805">Transcription regulation</keyword>
<keyword evidence="4" id="KW-0812">Transmembrane</keyword>
<keyword evidence="3" id="KW-0804">Transcription</keyword>
<name>A0A162WSW9_9FLAO</name>
<dbReference type="GO" id="GO:0006355">
    <property type="term" value="P:regulation of DNA-templated transcription"/>
    <property type="evidence" value="ECO:0007669"/>
    <property type="project" value="InterPro"/>
</dbReference>
<evidence type="ECO:0000313" key="8">
    <source>
        <dbReference type="Proteomes" id="UP000076715"/>
    </source>
</evidence>
<dbReference type="InterPro" id="IPR016032">
    <property type="entry name" value="Sig_transdc_resp-reg_C-effctor"/>
</dbReference>
<feature type="chain" id="PRO_5007840662" description="HTH luxR-type domain-containing protein" evidence="5">
    <location>
        <begin position="21"/>
        <end position="329"/>
    </location>
</feature>
<dbReference type="Pfam" id="PF00196">
    <property type="entry name" value="GerE"/>
    <property type="match status" value="1"/>
</dbReference>
<reference evidence="7 8" key="1">
    <citation type="submission" date="2016-01" db="EMBL/GenBank/DDBJ databases">
        <title>The draft genome sequence of Aquimarina sp. RZW4-3-2.</title>
        <authorList>
            <person name="Wang Y."/>
        </authorList>
    </citation>
    <scope>NUCLEOTIDE SEQUENCE [LARGE SCALE GENOMIC DNA]</scope>
    <source>
        <strain evidence="7 8">RZW4-3-2</strain>
    </source>
</reference>
<dbReference type="SUPFAM" id="SSF46894">
    <property type="entry name" value="C-terminal effector domain of the bipartite response regulators"/>
    <property type="match status" value="1"/>
</dbReference>
<dbReference type="PRINTS" id="PR00038">
    <property type="entry name" value="HTHLUXR"/>
</dbReference>
<sequence>MKKLYTFFLFLLVLNTNLFSQHTISGYVSLDNSEQWEKRVYLSKVSFEKNKGTYTSNTIAFSELTKDGFFAFDNHLFTTKDDIYKVHINPISLEEKKKLSDKVKNFKLLIASKKDTIHFKKSKIVFNDYTSNNTADREWQKLKKFQARYENLTSDFDPKQYLLETKGYVKDSLQILLVKLIGIKRLDDQDLLDKDIQTNPDYYIEFLEELKSSELDPITYTHLEHKLAFIIQQQTSQKYRISLWINGIAILVIILLVTILLSSKHKLKNKTQIPLSKQETIVKDLIVSGKSNKEIANELFVSLSTVKTHISNIYSKLNISNRKELLLKK</sequence>
<evidence type="ECO:0000256" key="4">
    <source>
        <dbReference type="SAM" id="Phobius"/>
    </source>
</evidence>
<dbReference type="OrthoDB" id="9807565at2"/>
<dbReference type="CDD" id="cd06170">
    <property type="entry name" value="LuxR_C_like"/>
    <property type="match status" value="1"/>
</dbReference>
<evidence type="ECO:0000256" key="5">
    <source>
        <dbReference type="SAM" id="SignalP"/>
    </source>
</evidence>
<organism evidence="7 8">
    <name type="scientific">Aquimarina aggregata</name>
    <dbReference type="NCBI Taxonomy" id="1642818"/>
    <lineage>
        <taxon>Bacteria</taxon>
        <taxon>Pseudomonadati</taxon>
        <taxon>Bacteroidota</taxon>
        <taxon>Flavobacteriia</taxon>
        <taxon>Flavobacteriales</taxon>
        <taxon>Flavobacteriaceae</taxon>
        <taxon>Aquimarina</taxon>
    </lineage>
</organism>
<feature type="domain" description="HTH luxR-type" evidence="6">
    <location>
        <begin position="268"/>
        <end position="329"/>
    </location>
</feature>
<dbReference type="PROSITE" id="PS00622">
    <property type="entry name" value="HTH_LUXR_1"/>
    <property type="match status" value="1"/>
</dbReference>
<keyword evidence="4" id="KW-1133">Transmembrane helix</keyword>
<evidence type="ECO:0000313" key="7">
    <source>
        <dbReference type="EMBL" id="KZS38278.1"/>
    </source>
</evidence>
<dbReference type="STRING" id="1642818.AWE51_17100"/>
<comment type="caution">
    <text evidence="7">The sequence shown here is derived from an EMBL/GenBank/DDBJ whole genome shotgun (WGS) entry which is preliminary data.</text>
</comment>
<feature type="transmembrane region" description="Helical" evidence="4">
    <location>
        <begin position="241"/>
        <end position="261"/>
    </location>
</feature>
<dbReference type="GO" id="GO:0003677">
    <property type="term" value="F:DNA binding"/>
    <property type="evidence" value="ECO:0007669"/>
    <property type="project" value="UniProtKB-KW"/>
</dbReference>
<keyword evidence="4" id="KW-0472">Membrane</keyword>
<dbReference type="InterPro" id="IPR036388">
    <property type="entry name" value="WH-like_DNA-bd_sf"/>
</dbReference>
<evidence type="ECO:0000256" key="2">
    <source>
        <dbReference type="ARBA" id="ARBA00023125"/>
    </source>
</evidence>
<dbReference type="AlphaFoldDB" id="A0A162WSW9"/>
<dbReference type="RefSeq" id="WP_066319072.1">
    <property type="nucleotide sequence ID" value="NZ_LQRT01000058.1"/>
</dbReference>
<keyword evidence="8" id="KW-1185">Reference proteome</keyword>
<feature type="signal peptide" evidence="5">
    <location>
        <begin position="1"/>
        <end position="20"/>
    </location>
</feature>
<dbReference type="SMART" id="SM00421">
    <property type="entry name" value="HTH_LUXR"/>
    <property type="match status" value="1"/>
</dbReference>
<keyword evidence="5" id="KW-0732">Signal</keyword>
<accession>A0A162WSW9</accession>
<dbReference type="Gene3D" id="1.10.10.10">
    <property type="entry name" value="Winged helix-like DNA-binding domain superfamily/Winged helix DNA-binding domain"/>
    <property type="match status" value="1"/>
</dbReference>
<dbReference type="EMBL" id="LQRT01000058">
    <property type="protein sequence ID" value="KZS38278.1"/>
    <property type="molecule type" value="Genomic_DNA"/>
</dbReference>
<dbReference type="PANTHER" id="PTHR44688">
    <property type="entry name" value="DNA-BINDING TRANSCRIPTIONAL ACTIVATOR DEVR_DOSR"/>
    <property type="match status" value="1"/>
</dbReference>
<dbReference type="PANTHER" id="PTHR44688:SF16">
    <property type="entry name" value="DNA-BINDING TRANSCRIPTIONAL ACTIVATOR DEVR_DOSR"/>
    <property type="match status" value="1"/>
</dbReference>
<dbReference type="InterPro" id="IPR000792">
    <property type="entry name" value="Tscrpt_reg_LuxR_C"/>
</dbReference>